<dbReference type="EMBL" id="FOSW01000004">
    <property type="protein sequence ID" value="SFK90892.1"/>
    <property type="molecule type" value="Genomic_DNA"/>
</dbReference>
<evidence type="ECO:0000313" key="3">
    <source>
        <dbReference type="EMBL" id="SFK90892.1"/>
    </source>
</evidence>
<sequence>MTSTSTHQTRIASDPDVPLVRITREFDAPPEKVFRAHVDPELVARWLGPRGLEMTIDTWDCRTGGSYRYLHRQGDEEYGFHGCFHEVRPNELIVQTFTFEGMPDGVALEKLVLEDLGDGRTRLTSTSLVDSFADRDAFVASGMEVGVREGYERLDQVLAAG</sequence>
<dbReference type="InterPro" id="IPR013538">
    <property type="entry name" value="ASHA1/2-like_C"/>
</dbReference>
<evidence type="ECO:0000313" key="4">
    <source>
        <dbReference type="Proteomes" id="UP000199152"/>
    </source>
</evidence>
<gene>
    <name evidence="3" type="ORF">SAMN04488085_104302</name>
</gene>
<dbReference type="STRING" id="504800.SAMN04488085_104302"/>
<dbReference type="CDD" id="cd07826">
    <property type="entry name" value="SRPBCC_CalC_Aha1-like_9"/>
    <property type="match status" value="1"/>
</dbReference>
<keyword evidence="4" id="KW-1185">Reference proteome</keyword>
<dbReference type="Pfam" id="PF08327">
    <property type="entry name" value="AHSA1"/>
    <property type="match status" value="1"/>
</dbReference>
<dbReference type="RefSeq" id="WP_091323328.1">
    <property type="nucleotide sequence ID" value="NZ_FOSW01000004.1"/>
</dbReference>
<name>A0A1I4DBM0_9ACTN</name>
<dbReference type="Gene3D" id="3.30.530.20">
    <property type="match status" value="1"/>
</dbReference>
<dbReference type="InParanoid" id="A0A1I4DBM0"/>
<protein>
    <submittedName>
        <fullName evidence="3">Uncharacterized conserved protein YndB, AHSA1/START domain</fullName>
    </submittedName>
</protein>
<dbReference type="OrthoDB" id="5185819at2"/>
<accession>A0A1I4DBM0</accession>
<organism evidence="3 4">
    <name type="scientific">Geodermatophilus ruber</name>
    <dbReference type="NCBI Taxonomy" id="504800"/>
    <lineage>
        <taxon>Bacteria</taxon>
        <taxon>Bacillati</taxon>
        <taxon>Actinomycetota</taxon>
        <taxon>Actinomycetes</taxon>
        <taxon>Geodermatophilales</taxon>
        <taxon>Geodermatophilaceae</taxon>
        <taxon>Geodermatophilus</taxon>
    </lineage>
</organism>
<dbReference type="SUPFAM" id="SSF55961">
    <property type="entry name" value="Bet v1-like"/>
    <property type="match status" value="1"/>
</dbReference>
<dbReference type="Proteomes" id="UP000199152">
    <property type="component" value="Unassembled WGS sequence"/>
</dbReference>
<dbReference type="InterPro" id="IPR023393">
    <property type="entry name" value="START-like_dom_sf"/>
</dbReference>
<feature type="domain" description="Activator of Hsp90 ATPase homologue 1/2-like C-terminal" evidence="2">
    <location>
        <begin position="27"/>
        <end position="158"/>
    </location>
</feature>
<comment type="similarity">
    <text evidence="1">Belongs to the AHA1 family.</text>
</comment>
<dbReference type="AlphaFoldDB" id="A0A1I4DBM0"/>
<proteinExistence type="inferred from homology"/>
<reference evidence="3 4" key="1">
    <citation type="submission" date="2016-10" db="EMBL/GenBank/DDBJ databases">
        <authorList>
            <person name="de Groot N.N."/>
        </authorList>
    </citation>
    <scope>NUCLEOTIDE SEQUENCE [LARGE SCALE GENOMIC DNA]</scope>
    <source>
        <strain evidence="3 4">DSM 45317</strain>
    </source>
</reference>
<evidence type="ECO:0000259" key="2">
    <source>
        <dbReference type="Pfam" id="PF08327"/>
    </source>
</evidence>
<evidence type="ECO:0000256" key="1">
    <source>
        <dbReference type="ARBA" id="ARBA00006817"/>
    </source>
</evidence>